<gene>
    <name evidence="3" type="ORF">N803_08710</name>
</gene>
<evidence type="ECO:0000256" key="1">
    <source>
        <dbReference type="ARBA" id="ARBA00022801"/>
    </source>
</evidence>
<dbReference type="InterPro" id="IPR029058">
    <property type="entry name" value="AB_hydrolase_fold"/>
</dbReference>
<dbReference type="eggNOG" id="COG0657">
    <property type="taxonomic scope" value="Bacteria"/>
</dbReference>
<comment type="caution">
    <text evidence="3">The sequence shown here is derived from an EMBL/GenBank/DDBJ whole genome shotgun (WGS) entry which is preliminary data.</text>
</comment>
<dbReference type="GO" id="GO:0016787">
    <property type="term" value="F:hydrolase activity"/>
    <property type="evidence" value="ECO:0007669"/>
    <property type="project" value="UniProtKB-KW"/>
</dbReference>
<organism evidence="3 4">
    <name type="scientific">Knoellia subterranea KCTC 19937</name>
    <dbReference type="NCBI Taxonomy" id="1385521"/>
    <lineage>
        <taxon>Bacteria</taxon>
        <taxon>Bacillati</taxon>
        <taxon>Actinomycetota</taxon>
        <taxon>Actinomycetes</taxon>
        <taxon>Micrococcales</taxon>
        <taxon>Intrasporangiaceae</taxon>
        <taxon>Knoellia</taxon>
    </lineage>
</organism>
<evidence type="ECO:0000313" key="4">
    <source>
        <dbReference type="Proteomes" id="UP000030011"/>
    </source>
</evidence>
<name>A0A0A0JMX2_9MICO</name>
<dbReference type="AlphaFoldDB" id="A0A0A0JMX2"/>
<dbReference type="InterPro" id="IPR050300">
    <property type="entry name" value="GDXG_lipolytic_enzyme"/>
</dbReference>
<dbReference type="Gene3D" id="3.40.50.1820">
    <property type="entry name" value="alpha/beta hydrolase"/>
    <property type="match status" value="1"/>
</dbReference>
<sequence length="299" mass="31624">MHKGSMLRLLHHNSLTYAAIVPTRRSVVLAAAALPLAACGSPGTSTTTPSEETPRAMRITYGEDTSQFAELTRPEGTSKGVVVVIHGGFWKAQYDLGLGRPLARSLAEHGWTAWNIEYRRVGNGGGAPETFDDVHAAIDLLASIPDVDLSTVLTLGHSAGGHLAVWAAGRHRYAAWSGASVRVTGALSQAGVLDLQRADREDLGAGAVQRLLGHPATTDDEAYDPQQHLPLEVPVRCIHGRADDTVPTDQSTNYVAAATDAGADAAVDLVDGDHFVVIDPGSQAWTRQLELLDELAGHA</sequence>
<keyword evidence="1" id="KW-0378">Hydrolase</keyword>
<dbReference type="InterPro" id="IPR049492">
    <property type="entry name" value="BD-FAE-like_dom"/>
</dbReference>
<dbReference type="STRING" id="1385521.N803_08710"/>
<proteinExistence type="predicted"/>
<feature type="domain" description="BD-FAE-like" evidence="2">
    <location>
        <begin position="78"/>
        <end position="253"/>
    </location>
</feature>
<dbReference type="PANTHER" id="PTHR48081:SF33">
    <property type="entry name" value="KYNURENINE FORMAMIDASE"/>
    <property type="match status" value="1"/>
</dbReference>
<dbReference type="EMBL" id="AVPK01000002">
    <property type="protein sequence ID" value="KGN38795.1"/>
    <property type="molecule type" value="Genomic_DNA"/>
</dbReference>
<accession>A0A0A0JMX2</accession>
<dbReference type="Pfam" id="PF20434">
    <property type="entry name" value="BD-FAE"/>
    <property type="match status" value="1"/>
</dbReference>
<evidence type="ECO:0000313" key="3">
    <source>
        <dbReference type="EMBL" id="KGN38795.1"/>
    </source>
</evidence>
<protein>
    <submittedName>
        <fullName evidence="3">Lipase/esterase</fullName>
    </submittedName>
</protein>
<dbReference type="SUPFAM" id="SSF53474">
    <property type="entry name" value="alpha/beta-Hydrolases"/>
    <property type="match status" value="1"/>
</dbReference>
<reference evidence="3 4" key="1">
    <citation type="submission" date="2013-08" db="EMBL/GenBank/DDBJ databases">
        <title>The genome sequence of Knoellia subterranea.</title>
        <authorList>
            <person name="Zhu W."/>
            <person name="Wang G."/>
        </authorList>
    </citation>
    <scope>NUCLEOTIDE SEQUENCE [LARGE SCALE GENOMIC DNA]</scope>
    <source>
        <strain evidence="3 4">KCTC 19937</strain>
    </source>
</reference>
<dbReference type="PANTHER" id="PTHR48081">
    <property type="entry name" value="AB HYDROLASE SUPERFAMILY PROTEIN C4A8.06C"/>
    <property type="match status" value="1"/>
</dbReference>
<keyword evidence="4" id="KW-1185">Reference proteome</keyword>
<dbReference type="Proteomes" id="UP000030011">
    <property type="component" value="Unassembled WGS sequence"/>
</dbReference>
<evidence type="ECO:0000259" key="2">
    <source>
        <dbReference type="Pfam" id="PF20434"/>
    </source>
</evidence>